<evidence type="ECO:0000313" key="4">
    <source>
        <dbReference type="Proteomes" id="UP000481360"/>
    </source>
</evidence>
<reference evidence="3 4" key="1">
    <citation type="submission" date="2020-03" db="EMBL/GenBank/DDBJ databases">
        <title>Isolation and identification of active actinomycetes.</title>
        <authorList>
            <person name="Sun X."/>
        </authorList>
    </citation>
    <scope>NUCLEOTIDE SEQUENCE [LARGE SCALE GENOMIC DNA]</scope>
    <source>
        <strain evidence="3 4">NEAU-D13</strain>
    </source>
</reference>
<dbReference type="SMART" id="SM00773">
    <property type="entry name" value="WGR"/>
    <property type="match status" value="1"/>
</dbReference>
<dbReference type="Pfam" id="PF05406">
    <property type="entry name" value="WGR"/>
    <property type="match status" value="1"/>
</dbReference>
<evidence type="ECO:0000256" key="1">
    <source>
        <dbReference type="SAM" id="MobiDB-lite"/>
    </source>
</evidence>
<evidence type="ECO:0000313" key="3">
    <source>
        <dbReference type="EMBL" id="NGY61004.1"/>
    </source>
</evidence>
<feature type="domain" description="WGR" evidence="2">
    <location>
        <begin position="1"/>
        <end position="79"/>
    </location>
</feature>
<protein>
    <submittedName>
        <fullName evidence="3">DUF4132 domain-containing protein</fullName>
    </submittedName>
</protein>
<feature type="region of interest" description="Disordered" evidence="1">
    <location>
        <begin position="870"/>
        <end position="893"/>
    </location>
</feature>
<gene>
    <name evidence="3" type="ORF">G7043_18895</name>
</gene>
<feature type="compositionally biased region" description="Basic and acidic residues" evidence="1">
    <location>
        <begin position="872"/>
        <end position="893"/>
    </location>
</feature>
<dbReference type="InterPro" id="IPR049809">
    <property type="entry name" value="YehF/YfeS-like_WGR"/>
</dbReference>
<dbReference type="Gene3D" id="2.20.140.10">
    <property type="entry name" value="WGR domain"/>
    <property type="match status" value="1"/>
</dbReference>
<dbReference type="EMBL" id="JAAMPJ010000004">
    <property type="protein sequence ID" value="NGY61004.1"/>
    <property type="molecule type" value="Genomic_DNA"/>
</dbReference>
<evidence type="ECO:0000259" key="2">
    <source>
        <dbReference type="PROSITE" id="PS51977"/>
    </source>
</evidence>
<dbReference type="Proteomes" id="UP000481360">
    <property type="component" value="Unassembled WGS sequence"/>
</dbReference>
<accession>A0A7C9RRG9</accession>
<proteinExistence type="predicted"/>
<dbReference type="CDD" id="cd07996">
    <property type="entry name" value="WGR_MMR_like"/>
    <property type="match status" value="1"/>
</dbReference>
<name>A0A7C9RRG9_9PSEU</name>
<sequence>MRRWELVADGSAKFWEIGRDGSAVTVRFGRLQSNGTTQTKELPTPEAAEAHVAKLVAEKEKKGYRPVAEAPPAAAPALAVDEDTWVVPKTWLRDVVRQNGFDPAPVFAVDPALAEQARQRAVKQVATLDRLLAEPSSDPELVQAVREHLAGQPNPVGAAAIAVMTKCDLSSVHQWIADHGLAFATEAMLESIGISDSAMWDATAREWCDPHLHRHSANGHIAAESVQAKMITALRYALAVADDAERGAAEAVLDARTDALITRAYLVPSRTDWYEQACRQPNYSIKWWMLPCSASTYDEFVRAGTGVANGAFVLHTAAYVLGPAIAPLLALEVDHEYHGSDTRKQVLKALAALPTDEAFTILLDRLSMKYVRPALLSAMAAFPARAARLLGERASRNSEVRQLLGVHLKSHPDLEAPDGFTPVETAVLPEAPTDALPLLLARPPWLDRRPPAKPVVVGDVPVPAPSLVWEPGEREEWLASSYWHTHETWQQLLSAHQVGRIGHRMVHLMELAPADEVRHLLADWDPKLTWRAEPTGKLLAAKFGLDALPVLLRTVEKNSIAAVILLPFATPEVATLMADWLVRLKQVRKTAQSWLARHRDTAARFLLPAALGKPGAERRNAEAAIRHLHGLGVDVVAAAATPEAAAGVEALLSVDPLDVLPAKLPVIGEWADTRLLPQVLLSDRKHALSPEAARHLLMTAALSKPGDLYAGLPIVREALDRDSLAEFAWAVFERWQDAGAPSKEGWALTALGWFGDDSTVRALSPLIRNWPGESQHARAVTGLDVLADIGTEVALSHLNGIAEKVKFKGLKTRAQEKVSQIAAELNLSRDQLADRLVPRLGLDDEASLVIDYGPREFTVGFDEQLKPFVLDPDGKRRKDLPKPGAKDDQERAPLEHKRFTALKKDVRTVAADQIHRLERAMVDQRTWTAEEFHTVLAGHPLLWHIVRRLVWITGEGSSFRLAEDRTLADASDDEFTLPGDATVRVAHPVDLQSVLEQWGEMFADYEILQPFPQLGRPLHVLPQGEDLLPHLKKYCDIARPIGKILGLTKKGWVRGEPQDAGVECWITRPLPAGGALVASLDPGIAVGAIDVFPDVKFTELWYSTDGQGYWSAQQNTAVEVDPITVSELLSELESLHA</sequence>
<dbReference type="InterPro" id="IPR008893">
    <property type="entry name" value="WGR_domain"/>
</dbReference>
<keyword evidence="4" id="KW-1185">Reference proteome</keyword>
<dbReference type="AlphaFoldDB" id="A0A7C9RRG9"/>
<organism evidence="3 4">
    <name type="scientific">Lentzea alba</name>
    <dbReference type="NCBI Taxonomy" id="2714351"/>
    <lineage>
        <taxon>Bacteria</taxon>
        <taxon>Bacillati</taxon>
        <taxon>Actinomycetota</taxon>
        <taxon>Actinomycetes</taxon>
        <taxon>Pseudonocardiales</taxon>
        <taxon>Pseudonocardiaceae</taxon>
        <taxon>Lentzea</taxon>
    </lineage>
</organism>
<dbReference type="PROSITE" id="PS51977">
    <property type="entry name" value="WGR"/>
    <property type="match status" value="1"/>
</dbReference>
<dbReference type="RefSeq" id="WP_166046960.1">
    <property type="nucleotide sequence ID" value="NZ_JAAMPJ010000004.1"/>
</dbReference>
<comment type="caution">
    <text evidence="3">The sequence shown here is derived from an EMBL/GenBank/DDBJ whole genome shotgun (WGS) entry which is preliminary data.</text>
</comment>
<dbReference type="InterPro" id="IPR025406">
    <property type="entry name" value="DUF4132"/>
</dbReference>
<dbReference type="Pfam" id="PF13569">
    <property type="entry name" value="DUF4132"/>
    <property type="match status" value="1"/>
</dbReference>